<dbReference type="GO" id="GO:0005085">
    <property type="term" value="F:guanyl-nucleotide exchange factor activity"/>
    <property type="evidence" value="ECO:0007669"/>
    <property type="project" value="TreeGrafter"/>
</dbReference>
<feature type="compositionally biased region" description="Low complexity" evidence="1">
    <location>
        <begin position="602"/>
        <end position="623"/>
    </location>
</feature>
<feature type="region of interest" description="Disordered" evidence="1">
    <location>
        <begin position="317"/>
        <end position="357"/>
    </location>
</feature>
<feature type="compositionally biased region" description="Basic and acidic residues" evidence="1">
    <location>
        <begin position="32"/>
        <end position="42"/>
    </location>
</feature>
<dbReference type="GO" id="GO:0016192">
    <property type="term" value="P:vesicle-mediated transport"/>
    <property type="evidence" value="ECO:0007669"/>
    <property type="project" value="InterPro"/>
</dbReference>
<reference evidence="4" key="1">
    <citation type="submission" date="2011-02" db="EMBL/GenBank/DDBJ databases">
        <title>The Genome Sequence of Capsaspora owczarzaki ATCC 30864.</title>
        <authorList>
            <person name="Russ C."/>
            <person name="Cuomo C."/>
            <person name="Burger G."/>
            <person name="Gray M.W."/>
            <person name="Holland P.W.H."/>
            <person name="King N."/>
            <person name="Lang F.B.F."/>
            <person name="Roger A.J."/>
            <person name="Ruiz-Trillo I."/>
            <person name="Young S.K."/>
            <person name="Zeng Q."/>
            <person name="Gargeya S."/>
            <person name="Alvarado L."/>
            <person name="Berlin A."/>
            <person name="Chapman S.B."/>
            <person name="Chen Z."/>
            <person name="Freedman E."/>
            <person name="Gellesch M."/>
            <person name="Goldberg J."/>
            <person name="Griggs A."/>
            <person name="Gujja S."/>
            <person name="Heilman E."/>
            <person name="Heiman D."/>
            <person name="Howarth C."/>
            <person name="Mehta T."/>
            <person name="Neiman D."/>
            <person name="Pearson M."/>
            <person name="Roberts A."/>
            <person name="Saif S."/>
            <person name="Shea T."/>
            <person name="Shenoy N."/>
            <person name="Sisk P."/>
            <person name="Stolte C."/>
            <person name="Sykes S."/>
            <person name="White J."/>
            <person name="Yandava C."/>
            <person name="Haas B."/>
            <person name="Nusbaum C."/>
            <person name="Birren B."/>
        </authorList>
    </citation>
    <scope>NUCLEOTIDE SEQUENCE</scope>
    <source>
        <strain evidence="4">ATCC 30864</strain>
    </source>
</reference>
<evidence type="ECO:0000313" key="3">
    <source>
        <dbReference type="EMBL" id="KJE96442.1"/>
    </source>
</evidence>
<dbReference type="RefSeq" id="XP_004344388.1">
    <property type="nucleotide sequence ID" value="XM_004344338.1"/>
</dbReference>
<dbReference type="OrthoDB" id="10255234at2759"/>
<feature type="compositionally biased region" description="Polar residues" evidence="1">
    <location>
        <begin position="660"/>
        <end position="682"/>
    </location>
</feature>
<feature type="region of interest" description="Disordered" evidence="1">
    <location>
        <begin position="32"/>
        <end position="69"/>
    </location>
</feature>
<dbReference type="Proteomes" id="UP000008743">
    <property type="component" value="Unassembled WGS sequence"/>
</dbReference>
<sequence>MRTLVVSDDMGTLVFWDGDEAPSVLQAMQRHEAARIKKESQKQQRRQQRLNSGLDPDDGNDSSDQDEDDEIELTAAELVGADGRPLDAAAREALIEERREARREAAAMAAAIEAEANDYVSRKMMLMPPFAMSQAFFSETFNEVLLSMRCKNGELLVFQRFGDLLYVLLSDTETSEHFMMSQLQILHQLFTMKSSKDVQLKNFARTIDDLYSTQQSYLVQSIERIEVNQEIRGRCLKALEAAIKSLPKTHGAAHALIFVDTKLLAHYSRAKAFELQASDIFLITLYIKSCFANSVWDEEPGPSSYRGYAGYGFPETESGGSFTTTTTTPANAEPVAEEGSQRFRSRTKSISSIDGTDDGDQFVLAREDISEEERPNGSTNSLVRAELGPLEADNPSAGEAGQDLVVASTTVFDTLPAGSAPSASVRQDSITLAAHSPSPTTPLVSSPFFTTARVDEGIETEESSSMTLTLDSDGSTRSTARPKPLQIGLEDHASLPRSSPLVLKNTPARLPPVDSEEAFFTPQVESPLRSRLKLDTLAAARNSYGLDGAFSTSSMDTATVVPSLDTPEENASMHSATSVQASPLLSQSLAHSFESDQFSLAHSTSSSSSHPTAPKSPPSTSHPLPLELHADKALDGSDYLLPQQRQPSLSRLSDSSNSSTPGSFVDAQQTHSSTAETLSGSPLTADGSGGMISHSSYKPPPFVSAPQDSALETYKFEYVYFNSPQLTPYLMYCAEVAPSTLLVVISKNTEKNDRELSLMMAMKDKVRSELDDFIEFLMVKGLVHFIYVDRSRDQVVAPAVTSLRAVHEAAGQQYTSAQSDDETCRLLKRKIWEMVGRARERHAQGYTSSIVKHENFTYSYFLWFEDDDGNHLIVDQTLPKLPHMFSGNYYKELVRQLFRTLRPGSVHCYELFTLHLAHVPFKHLLSQQRRLIRKLRENRSFRVPQN</sequence>
<gene>
    <name evidence="3" type="ORF">CAOG_006767</name>
</gene>
<evidence type="ECO:0000259" key="2">
    <source>
        <dbReference type="Pfam" id="PF19038"/>
    </source>
</evidence>
<feature type="compositionally biased region" description="Polar residues" evidence="1">
    <location>
        <begin position="463"/>
        <end position="479"/>
    </location>
</feature>
<evidence type="ECO:0000313" key="4">
    <source>
        <dbReference type="Proteomes" id="UP000008743"/>
    </source>
</evidence>
<feature type="domain" description="FUZ/MON1/HPS1 third Longin" evidence="2">
    <location>
        <begin position="781"/>
        <end position="938"/>
    </location>
</feature>
<dbReference type="EMBL" id="KE346371">
    <property type="protein sequence ID" value="KJE96442.1"/>
    <property type="molecule type" value="Genomic_DNA"/>
</dbReference>
<dbReference type="AlphaFoldDB" id="A0A0D2VXP2"/>
<dbReference type="PANTHER" id="PTHR12761">
    <property type="entry name" value="HERMANSKY-PUDLAK SYNDROME PROTEIN 1"/>
    <property type="match status" value="1"/>
</dbReference>
<feature type="compositionally biased region" description="Acidic residues" evidence="1">
    <location>
        <begin position="55"/>
        <end position="69"/>
    </location>
</feature>
<dbReference type="GO" id="GO:0031085">
    <property type="term" value="C:BLOC-3 complex"/>
    <property type="evidence" value="ECO:0007669"/>
    <property type="project" value="TreeGrafter"/>
</dbReference>
<name>A0A0D2VXP2_CAPO3</name>
<feature type="region of interest" description="Disordered" evidence="1">
    <location>
        <begin position="458"/>
        <end position="493"/>
    </location>
</feature>
<dbReference type="eggNOG" id="ENOG502QW8U">
    <property type="taxonomic scope" value="Eukaryota"/>
</dbReference>
<dbReference type="InterPro" id="IPR026053">
    <property type="entry name" value="HPS1"/>
</dbReference>
<keyword evidence="4" id="KW-1185">Reference proteome</keyword>
<proteinExistence type="predicted"/>
<evidence type="ECO:0000256" key="1">
    <source>
        <dbReference type="SAM" id="MobiDB-lite"/>
    </source>
</evidence>
<dbReference type="STRING" id="595528.A0A0D2VXP2"/>
<organism evidence="3 4">
    <name type="scientific">Capsaspora owczarzaki (strain ATCC 30864)</name>
    <dbReference type="NCBI Taxonomy" id="595528"/>
    <lineage>
        <taxon>Eukaryota</taxon>
        <taxon>Filasterea</taxon>
        <taxon>Capsaspora</taxon>
    </lineage>
</organism>
<dbReference type="Pfam" id="PF19038">
    <property type="entry name" value="Fuz_longin_3"/>
    <property type="match status" value="1"/>
</dbReference>
<dbReference type="PANTHER" id="PTHR12761:SF1">
    <property type="entry name" value="BLOC-3 COMPLEX MEMBER HPS1"/>
    <property type="match status" value="1"/>
</dbReference>
<feature type="region of interest" description="Disordered" evidence="1">
    <location>
        <begin position="645"/>
        <end position="691"/>
    </location>
</feature>
<protein>
    <recommendedName>
        <fullName evidence="2">FUZ/MON1/HPS1 third Longin domain-containing protein</fullName>
    </recommendedName>
</protein>
<dbReference type="InParanoid" id="A0A0D2VXP2"/>
<dbReference type="OMA" id="ERWDERI"/>
<feature type="compositionally biased region" description="Low complexity" evidence="1">
    <location>
        <begin position="645"/>
        <end position="659"/>
    </location>
</feature>
<dbReference type="InterPro" id="IPR043970">
    <property type="entry name" value="FUZ/MON1/HPS1_longin_3"/>
</dbReference>
<feature type="region of interest" description="Disordered" evidence="1">
    <location>
        <begin position="596"/>
        <end position="626"/>
    </location>
</feature>
<accession>A0A0D2VXP2</accession>